<protein>
    <submittedName>
        <fullName evidence="1">Helix-turn-helix transcriptional regulator</fullName>
    </submittedName>
</protein>
<dbReference type="Proteomes" id="UP001558481">
    <property type="component" value="Unassembled WGS sequence"/>
</dbReference>
<name>A0ABV3V9Q8_9MICC</name>
<evidence type="ECO:0000313" key="1">
    <source>
        <dbReference type="EMBL" id="MEX3596112.1"/>
    </source>
</evidence>
<organism evidence="1 2">
    <name type="scientific">Kocuria carniphila</name>
    <dbReference type="NCBI Taxonomy" id="262208"/>
    <lineage>
        <taxon>Bacteria</taxon>
        <taxon>Bacillati</taxon>
        <taxon>Actinomycetota</taxon>
        <taxon>Actinomycetes</taxon>
        <taxon>Micrococcales</taxon>
        <taxon>Micrococcaceae</taxon>
        <taxon>Kocuria</taxon>
    </lineage>
</organism>
<gene>
    <name evidence="1" type="ORF">VVR66_15465</name>
</gene>
<dbReference type="Gene3D" id="1.10.260.40">
    <property type="entry name" value="lambda repressor-like DNA-binding domains"/>
    <property type="match status" value="1"/>
</dbReference>
<keyword evidence="2" id="KW-1185">Reference proteome</keyword>
<proteinExistence type="predicted"/>
<comment type="caution">
    <text evidence="1">The sequence shown here is derived from an EMBL/GenBank/DDBJ whole genome shotgun (WGS) entry which is preliminary data.</text>
</comment>
<accession>A0ABV3V9Q8</accession>
<dbReference type="SUPFAM" id="SSF47413">
    <property type="entry name" value="lambda repressor-like DNA-binding domains"/>
    <property type="match status" value="1"/>
</dbReference>
<reference evidence="1 2" key="1">
    <citation type="journal article" date="2024" name="Fungal Genet. Biol.">
        <title>The porcine skin microbiome exhibits broad fungal antagonism.</title>
        <authorList>
            <person name="De La Cruz K.F."/>
            <person name="Townsend E.C."/>
            <person name="Alex Cheong J.Z."/>
            <person name="Salamzade R."/>
            <person name="Liu A."/>
            <person name="Sandstrom S."/>
            <person name="Davila E."/>
            <person name="Huang L."/>
            <person name="Xu K.H."/>
            <person name="Wu S.Y."/>
            <person name="Meudt J.J."/>
            <person name="Shanmuganayagam D."/>
            <person name="Gibson A.L.F."/>
            <person name="Kalan L.R."/>
        </authorList>
    </citation>
    <scope>NUCLEOTIDE SEQUENCE [LARGE SCALE GENOMIC DNA]</scope>
    <source>
        <strain evidence="1 2">LK2625</strain>
    </source>
</reference>
<dbReference type="InterPro" id="IPR001387">
    <property type="entry name" value="Cro/C1-type_HTH"/>
</dbReference>
<dbReference type="InterPro" id="IPR010982">
    <property type="entry name" value="Lambda_DNA-bd_dom_sf"/>
</dbReference>
<dbReference type="RefSeq" id="WP_368630134.1">
    <property type="nucleotide sequence ID" value="NZ_JAYWLU010000025.1"/>
</dbReference>
<dbReference type="EMBL" id="JAYWLU010000025">
    <property type="protein sequence ID" value="MEX3596112.1"/>
    <property type="molecule type" value="Genomic_DNA"/>
</dbReference>
<sequence length="275" mass="31368">MNHRREQREALGLTQIEAAANAGISLATWRRWEEDPRSVRASTRVACEAVFSTEHPVREDKTEIQAFERSWQDCSYLTPRQAYAIAATIDLWADLYIGEWLKDPSSEPLHQVSPFDQLDLRIMMPVNESRSWAAKVAERCYAVSDEIAKGVLPFDREGAYMDELLIAMSLSDAQVTMEDIPELFDELPARASEDERVGDEDWDAVSSYFDDQCRWDEWEVPLYREHPLLPPILAERHPFTWFDNIPASGAGYLNRLMGREVLVTDGQDGPAGTSQ</sequence>
<evidence type="ECO:0000313" key="2">
    <source>
        <dbReference type="Proteomes" id="UP001558481"/>
    </source>
</evidence>
<dbReference type="CDD" id="cd00093">
    <property type="entry name" value="HTH_XRE"/>
    <property type="match status" value="1"/>
</dbReference>